<accession>A0A2P2PZ10</accession>
<name>A0A2P2PZ10_RHIMU</name>
<organism evidence="1">
    <name type="scientific">Rhizophora mucronata</name>
    <name type="common">Asiatic mangrove</name>
    <dbReference type="NCBI Taxonomy" id="61149"/>
    <lineage>
        <taxon>Eukaryota</taxon>
        <taxon>Viridiplantae</taxon>
        <taxon>Streptophyta</taxon>
        <taxon>Embryophyta</taxon>
        <taxon>Tracheophyta</taxon>
        <taxon>Spermatophyta</taxon>
        <taxon>Magnoliopsida</taxon>
        <taxon>eudicotyledons</taxon>
        <taxon>Gunneridae</taxon>
        <taxon>Pentapetalae</taxon>
        <taxon>rosids</taxon>
        <taxon>fabids</taxon>
        <taxon>Malpighiales</taxon>
        <taxon>Rhizophoraceae</taxon>
        <taxon>Rhizophora</taxon>
    </lineage>
</organism>
<reference evidence="1" key="1">
    <citation type="submission" date="2018-02" db="EMBL/GenBank/DDBJ databases">
        <title>Rhizophora mucronata_Transcriptome.</title>
        <authorList>
            <person name="Meera S.P."/>
            <person name="Sreeshan A."/>
            <person name="Augustine A."/>
        </authorList>
    </citation>
    <scope>NUCLEOTIDE SEQUENCE</scope>
    <source>
        <tissue evidence="1">Leaf</tissue>
    </source>
</reference>
<proteinExistence type="predicted"/>
<evidence type="ECO:0000313" key="1">
    <source>
        <dbReference type="EMBL" id="MBX59991.1"/>
    </source>
</evidence>
<sequence>MRRSDPLWCCRTQGAASLSLWTCRACLCT</sequence>
<dbReference type="EMBL" id="GGEC01079507">
    <property type="protein sequence ID" value="MBX59991.1"/>
    <property type="molecule type" value="Transcribed_RNA"/>
</dbReference>
<protein>
    <submittedName>
        <fullName evidence="1">Uncharacterized protein</fullName>
    </submittedName>
</protein>
<dbReference type="AlphaFoldDB" id="A0A2P2PZ10"/>